<accession>A0AB32ZY45</accession>
<protein>
    <recommendedName>
        <fullName evidence="1">DUF3885 domain-containing protein</fullName>
    </recommendedName>
</protein>
<proteinExistence type="predicted"/>
<dbReference type="Pfam" id="PF13021">
    <property type="entry name" value="DUF3885"/>
    <property type="match status" value="1"/>
</dbReference>
<name>A0AB32ZY45_ALTME</name>
<dbReference type="EMBL" id="CP003844">
    <property type="protein sequence ID" value="AFT74530.1"/>
    <property type="molecule type" value="Genomic_DNA"/>
</dbReference>
<reference evidence="3" key="1">
    <citation type="journal article" date="2012" name="Sci. Rep.">
        <title>Genomes of surface isolates of Alteromonas macleodii: the life of a widespread marine opportunistic copiotroph.</title>
        <authorList>
            <person name="Lopez-Perez M."/>
            <person name="Gonzaga A."/>
            <person name="Martin-Cuadrado A.B."/>
            <person name="Onyshchenko O."/>
            <person name="Ghavidel A."/>
            <person name="Ghai R."/>
            <person name="Rodriguez-Valera F."/>
        </authorList>
    </citation>
    <scope>NUCLEOTIDE SEQUENCE [LARGE SCALE GENOMIC DNA]</scope>
    <source>
        <strain evidence="3">English Channel 673</strain>
    </source>
</reference>
<evidence type="ECO:0000313" key="3">
    <source>
        <dbReference type="Proteomes" id="UP000006296"/>
    </source>
</evidence>
<gene>
    <name evidence="2" type="ordered locus">AMEC673_09180</name>
</gene>
<dbReference type="AlphaFoldDB" id="A0AB32ZY45"/>
<sequence length="208" mass="24035">MDGPEIKLERPLFYKSPFGLRFEIGPSGQEIWSDESKSLNSEYFNVALERAMSIFQAAFQPNDDIAIAYQIFSDGRRKIKKRSFIFKQFHSLENANINLSDHRDIYSDGLDYKSECWKRVTISGIKTAEINIRQLFKAAINTDFSSLQPQLNGECYLINRTKQLVLNLYDDRGMDVVSTSKEPLAALYKSHNHLILDYDRESIDKVFS</sequence>
<evidence type="ECO:0000259" key="1">
    <source>
        <dbReference type="Pfam" id="PF13021"/>
    </source>
</evidence>
<feature type="domain" description="DUF3885" evidence="1">
    <location>
        <begin position="4"/>
        <end position="199"/>
    </location>
</feature>
<dbReference type="InterPro" id="IPR024976">
    <property type="entry name" value="DUF3885"/>
</dbReference>
<evidence type="ECO:0000313" key="2">
    <source>
        <dbReference type="EMBL" id="AFT74530.1"/>
    </source>
</evidence>
<organism evidence="2 3">
    <name type="scientific">Alteromonas macleodii (strain English Channel 673)</name>
    <dbReference type="NCBI Taxonomy" id="1004788"/>
    <lineage>
        <taxon>Bacteria</taxon>
        <taxon>Pseudomonadati</taxon>
        <taxon>Pseudomonadota</taxon>
        <taxon>Gammaproteobacteria</taxon>
        <taxon>Alteromonadales</taxon>
        <taxon>Alteromonadaceae</taxon>
        <taxon>Alteromonas/Salinimonas group</taxon>
        <taxon>Alteromonas</taxon>
    </lineage>
</organism>
<dbReference type="RefSeq" id="WP_014976498.1">
    <property type="nucleotide sequence ID" value="NC_018678.1"/>
</dbReference>
<dbReference type="KEGG" id="amg:AMEC673_09180"/>
<dbReference type="Proteomes" id="UP000006296">
    <property type="component" value="Chromosome"/>
</dbReference>